<dbReference type="SUPFAM" id="SSF52540">
    <property type="entry name" value="P-loop containing nucleoside triphosphate hydrolases"/>
    <property type="match status" value="1"/>
</dbReference>
<evidence type="ECO:0000313" key="2">
    <source>
        <dbReference type="Proteomes" id="UP000220836"/>
    </source>
</evidence>
<protein>
    <recommendedName>
        <fullName evidence="3">Sulfotransferase domain-containing protein</fullName>
    </recommendedName>
</protein>
<dbReference type="InterPro" id="IPR027417">
    <property type="entry name" value="P-loop_NTPase"/>
</dbReference>
<evidence type="ECO:0008006" key="3">
    <source>
        <dbReference type="Google" id="ProtNLM"/>
    </source>
</evidence>
<name>A0A238KD33_9RHOB</name>
<proteinExistence type="predicted"/>
<evidence type="ECO:0000313" key="1">
    <source>
        <dbReference type="EMBL" id="SMX40719.1"/>
    </source>
</evidence>
<dbReference type="EMBL" id="FXYH01000006">
    <property type="protein sequence ID" value="SMX40719.1"/>
    <property type="molecule type" value="Genomic_DNA"/>
</dbReference>
<dbReference type="Gene3D" id="3.40.50.300">
    <property type="entry name" value="P-loop containing nucleotide triphosphate hydrolases"/>
    <property type="match status" value="1"/>
</dbReference>
<accession>A0A238KD33</accession>
<dbReference type="AlphaFoldDB" id="A0A238KD33"/>
<keyword evidence="2" id="KW-1185">Reference proteome</keyword>
<reference evidence="1 2" key="1">
    <citation type="submission" date="2017-05" db="EMBL/GenBank/DDBJ databases">
        <authorList>
            <person name="Song R."/>
            <person name="Chenine A.L."/>
            <person name="Ruprecht R.M."/>
        </authorList>
    </citation>
    <scope>NUCLEOTIDE SEQUENCE [LARGE SCALE GENOMIC DNA]</scope>
    <source>
        <strain evidence="1 2">CECT 8663</strain>
    </source>
</reference>
<dbReference type="Proteomes" id="UP000220836">
    <property type="component" value="Unassembled WGS sequence"/>
</dbReference>
<sequence>MVQDTTILLHLGTHKTGTTTLQQSFAAARQALRSRDVVFLGPGNSYPHLYSAFLTDPMIFPWNRLSGLTVDQIRDRDRKAMNELAAALDRNRGKTIILSNEYLAMLPPEQMTALRDFLSPHGQVHAVYVYRELHSWLGSNTQQMVKAGLSSRGTSFATGLKRVGDFPLKVAQVFGRENSTFLRFEDLIREGVADTFLGHFNLPTLTEIGCTEQIANTAVSGPAVSALMVYNRDFPTGHADRDPQQVARLMALPGEKYRAAALRPNDIRAYSAMRDKVQAELGLRLAPPEALPLLPHPRLIRLRRMAERMKRRLLRL</sequence>
<gene>
    <name evidence="1" type="ORF">PEV8663_02095</name>
</gene>
<organism evidence="1 2">
    <name type="scientific">Pelagimonas varians</name>
    <dbReference type="NCBI Taxonomy" id="696760"/>
    <lineage>
        <taxon>Bacteria</taxon>
        <taxon>Pseudomonadati</taxon>
        <taxon>Pseudomonadota</taxon>
        <taxon>Alphaproteobacteria</taxon>
        <taxon>Rhodobacterales</taxon>
        <taxon>Roseobacteraceae</taxon>
        <taxon>Pelagimonas</taxon>
    </lineage>
</organism>